<comment type="caution">
    <text evidence="1">The sequence shown here is derived from an EMBL/GenBank/DDBJ whole genome shotgun (WGS) entry which is preliminary data.</text>
</comment>
<dbReference type="Proteomes" id="UP000485058">
    <property type="component" value="Unassembled WGS sequence"/>
</dbReference>
<proteinExistence type="predicted"/>
<feature type="non-terminal residue" evidence="1">
    <location>
        <position position="123"/>
    </location>
</feature>
<name>A0A699YQ58_HAELA</name>
<dbReference type="AlphaFoldDB" id="A0A699YQ58"/>
<keyword evidence="2" id="KW-1185">Reference proteome</keyword>
<reference evidence="1 2" key="1">
    <citation type="submission" date="2020-02" db="EMBL/GenBank/DDBJ databases">
        <title>Draft genome sequence of Haematococcus lacustris strain NIES-144.</title>
        <authorList>
            <person name="Morimoto D."/>
            <person name="Nakagawa S."/>
            <person name="Yoshida T."/>
            <person name="Sawayama S."/>
        </authorList>
    </citation>
    <scope>NUCLEOTIDE SEQUENCE [LARGE SCALE GENOMIC DNA]</scope>
    <source>
        <strain evidence="1 2">NIES-144</strain>
    </source>
</reference>
<accession>A0A699YQ58</accession>
<protein>
    <submittedName>
        <fullName evidence="1">Uncharacterized protein</fullName>
    </submittedName>
</protein>
<evidence type="ECO:0000313" key="1">
    <source>
        <dbReference type="EMBL" id="GFH12040.1"/>
    </source>
</evidence>
<evidence type="ECO:0000313" key="2">
    <source>
        <dbReference type="Proteomes" id="UP000485058"/>
    </source>
</evidence>
<organism evidence="1 2">
    <name type="scientific">Haematococcus lacustris</name>
    <name type="common">Green alga</name>
    <name type="synonym">Haematococcus pluvialis</name>
    <dbReference type="NCBI Taxonomy" id="44745"/>
    <lineage>
        <taxon>Eukaryota</taxon>
        <taxon>Viridiplantae</taxon>
        <taxon>Chlorophyta</taxon>
        <taxon>core chlorophytes</taxon>
        <taxon>Chlorophyceae</taxon>
        <taxon>CS clade</taxon>
        <taxon>Chlamydomonadales</taxon>
        <taxon>Haematococcaceae</taxon>
        <taxon>Haematococcus</taxon>
    </lineage>
</organism>
<feature type="non-terminal residue" evidence="1">
    <location>
        <position position="1"/>
    </location>
</feature>
<dbReference type="EMBL" id="BLLF01000462">
    <property type="protein sequence ID" value="GFH12040.1"/>
    <property type="molecule type" value="Genomic_DNA"/>
</dbReference>
<gene>
    <name evidence="1" type="ORF">HaLaN_07664</name>
</gene>
<sequence length="123" mass="13597">MTCPSDQSNLLPPIDILTARLAAARWVPNQTVDQREDAEEDAVLRAFIKAPKFADLATRSKAAASTQAKDKSQLKTSYQMFEDVLDNGTYAGYRKSKDGGKCNADSLRQRISSLARTVRGEHH</sequence>